<comment type="caution">
    <text evidence="3">The sequence shown here is derived from an EMBL/GenBank/DDBJ whole genome shotgun (WGS) entry which is preliminary data.</text>
</comment>
<dbReference type="PANTHER" id="PTHR47447:SF24">
    <property type="entry name" value="PENTATRICOPEPTIDE REPEAT-CONTAINING PROTEIN"/>
    <property type="match status" value="1"/>
</dbReference>
<name>A0A409VKP1_9AGAR</name>
<dbReference type="InterPro" id="IPR011990">
    <property type="entry name" value="TPR-like_helical_dom_sf"/>
</dbReference>
<dbReference type="InParanoid" id="A0A409VKP1"/>
<keyword evidence="4" id="KW-1185">Reference proteome</keyword>
<dbReference type="InterPro" id="IPR036028">
    <property type="entry name" value="SH3-like_dom_sf"/>
</dbReference>
<proteinExistence type="predicted"/>
<dbReference type="PANTHER" id="PTHR47447">
    <property type="entry name" value="OS03G0856100 PROTEIN"/>
    <property type="match status" value="1"/>
</dbReference>
<accession>A0A409VKP1</accession>
<feature type="compositionally biased region" description="Acidic residues" evidence="2">
    <location>
        <begin position="1"/>
        <end position="20"/>
    </location>
</feature>
<sequence length="632" mass="70968">MDADDDYEAAEEEEEDEGEDQLYPGLYRALYAFEPEGTAEMRLEEDQIVRVVGRGGGVGWAVVVVPEGEEVGEVNGGVGVLVAEGAQGGKATRHALVPESYLEPGFSRASKTRKDGINVLLYTLERYLSSRTFQAEELESFVQRQLSYRVQNATSPHKVYEAVSNFLIHRNFPSEAVSVVQRMQKAGYVPSSLLQAQMVLVALAHSVGRTEPLVEQLTKYFESNDCTEKEFLLLFDTMNQLSINSEIIVTLVSSFVDSREPGYIPDPKLLRYLIQASIKAGELDMAFEATNAIPPTHPGLHEARGAYVDILSAITDSGIRDSTAVDRVLHSMKEKGLQPNIAVLNVLLAREVRLNRRAAAFRIYRLIQSMAEKDPVFNPDRYTFGTMFAMYRAISLKAMRHFHGKPSSEDAYPPRALFRDFMRMCNRDVKTNTQGANPTTNGTRTSTIQPNATLLTTALKVFMRHRDYAGAFVSLSSFHHLGVSLDHRTWYSIIKPLIRRVWAELNTPPTATSIRWAYHFLGLTEKLPRNALDERVVNGVLDTIARPTFSLMEPLYVPGRALMAEGERKYKVPTMEMMESVMSPREGFVYEVNPLKRLLRRAVLAQVMEWEGGSVDAKRVSEEIALAKKEML</sequence>
<evidence type="ECO:0008006" key="5">
    <source>
        <dbReference type="Google" id="ProtNLM"/>
    </source>
</evidence>
<reference evidence="3 4" key="1">
    <citation type="journal article" date="2018" name="Evol. Lett.">
        <title>Horizontal gene cluster transfer increased hallucinogenic mushroom diversity.</title>
        <authorList>
            <person name="Reynolds H.T."/>
            <person name="Vijayakumar V."/>
            <person name="Gluck-Thaler E."/>
            <person name="Korotkin H.B."/>
            <person name="Matheny P.B."/>
            <person name="Slot J.C."/>
        </authorList>
    </citation>
    <scope>NUCLEOTIDE SEQUENCE [LARGE SCALE GENOMIC DNA]</scope>
    <source>
        <strain evidence="3 4">2629</strain>
    </source>
</reference>
<dbReference type="EMBL" id="NHTK01006033">
    <property type="protein sequence ID" value="PPQ66832.1"/>
    <property type="molecule type" value="Genomic_DNA"/>
</dbReference>
<evidence type="ECO:0000313" key="3">
    <source>
        <dbReference type="EMBL" id="PPQ66832.1"/>
    </source>
</evidence>
<dbReference type="Gene3D" id="2.30.30.40">
    <property type="entry name" value="SH3 Domains"/>
    <property type="match status" value="1"/>
</dbReference>
<dbReference type="AlphaFoldDB" id="A0A409VKP1"/>
<dbReference type="Proteomes" id="UP000284842">
    <property type="component" value="Unassembled WGS sequence"/>
</dbReference>
<keyword evidence="1" id="KW-0677">Repeat</keyword>
<gene>
    <name evidence="3" type="ORF">CVT24_008691</name>
</gene>
<evidence type="ECO:0000313" key="4">
    <source>
        <dbReference type="Proteomes" id="UP000284842"/>
    </source>
</evidence>
<dbReference type="OrthoDB" id="185373at2759"/>
<evidence type="ECO:0000256" key="1">
    <source>
        <dbReference type="ARBA" id="ARBA00022737"/>
    </source>
</evidence>
<dbReference type="SUPFAM" id="SSF50044">
    <property type="entry name" value="SH3-domain"/>
    <property type="match status" value="1"/>
</dbReference>
<organism evidence="3 4">
    <name type="scientific">Panaeolus cyanescens</name>
    <dbReference type="NCBI Taxonomy" id="181874"/>
    <lineage>
        <taxon>Eukaryota</taxon>
        <taxon>Fungi</taxon>
        <taxon>Dikarya</taxon>
        <taxon>Basidiomycota</taxon>
        <taxon>Agaricomycotina</taxon>
        <taxon>Agaricomycetes</taxon>
        <taxon>Agaricomycetidae</taxon>
        <taxon>Agaricales</taxon>
        <taxon>Agaricineae</taxon>
        <taxon>Galeropsidaceae</taxon>
        <taxon>Panaeolus</taxon>
    </lineage>
</organism>
<dbReference type="STRING" id="181874.A0A409VKP1"/>
<evidence type="ECO:0000256" key="2">
    <source>
        <dbReference type="SAM" id="MobiDB-lite"/>
    </source>
</evidence>
<feature type="region of interest" description="Disordered" evidence="2">
    <location>
        <begin position="1"/>
        <end position="21"/>
    </location>
</feature>
<protein>
    <recommendedName>
        <fullName evidence="5">SH3 domain-containing protein</fullName>
    </recommendedName>
</protein>
<dbReference type="Gene3D" id="1.25.40.10">
    <property type="entry name" value="Tetratricopeptide repeat domain"/>
    <property type="match status" value="1"/>
</dbReference>